<keyword evidence="6 7" id="KW-0511">Multifunctional enzyme</keyword>
<keyword evidence="3 7" id="KW-0547">Nucleotide-binding</keyword>
<dbReference type="EC" id="2.7.7.42" evidence="7"/>
<dbReference type="Gene3D" id="1.20.120.1510">
    <property type="match status" value="1"/>
</dbReference>
<dbReference type="Proteomes" id="UP000198672">
    <property type="component" value="Unassembled WGS sequence"/>
</dbReference>
<evidence type="ECO:0000256" key="2">
    <source>
        <dbReference type="ARBA" id="ARBA00022695"/>
    </source>
</evidence>
<dbReference type="RefSeq" id="WP_091335225.1">
    <property type="nucleotide sequence ID" value="NZ_FNOW01000057.1"/>
</dbReference>
<evidence type="ECO:0000256" key="4">
    <source>
        <dbReference type="ARBA" id="ARBA00022840"/>
    </source>
</evidence>
<dbReference type="FunFam" id="3.30.460.10:FF:000009">
    <property type="entry name" value="Bifunctional glutamine synthetase adenylyltransferase/adenylyl-removing enzyme"/>
    <property type="match status" value="1"/>
</dbReference>
<dbReference type="GO" id="GO:0000820">
    <property type="term" value="P:regulation of glutamine family amino acid metabolic process"/>
    <property type="evidence" value="ECO:0007669"/>
    <property type="project" value="UniProtKB-UniRule"/>
</dbReference>
<evidence type="ECO:0000256" key="6">
    <source>
        <dbReference type="ARBA" id="ARBA00023268"/>
    </source>
</evidence>
<dbReference type="GO" id="GO:0047388">
    <property type="term" value="F:[glutamine synthetase]-adenylyl-L-tyrosine phosphorylase activity"/>
    <property type="evidence" value="ECO:0007669"/>
    <property type="project" value="UniProtKB-EC"/>
</dbReference>
<comment type="catalytic activity">
    <reaction evidence="7">
        <text>[glutamine synthetase]-O(4)-(5'-adenylyl)-L-tyrosine + phosphate = [glutamine synthetase]-L-tyrosine + ADP</text>
        <dbReference type="Rhea" id="RHEA:43716"/>
        <dbReference type="Rhea" id="RHEA-COMP:10660"/>
        <dbReference type="Rhea" id="RHEA-COMP:10661"/>
        <dbReference type="ChEBI" id="CHEBI:43474"/>
        <dbReference type="ChEBI" id="CHEBI:46858"/>
        <dbReference type="ChEBI" id="CHEBI:83624"/>
        <dbReference type="ChEBI" id="CHEBI:456216"/>
        <dbReference type="EC" id="2.7.7.89"/>
    </reaction>
</comment>
<dbReference type="InterPro" id="IPR005190">
    <property type="entry name" value="GlnE_rpt_dom"/>
</dbReference>
<keyword evidence="11" id="KW-1185">Reference proteome</keyword>
<gene>
    <name evidence="7" type="primary">glnE</name>
    <name evidence="10" type="ORF">SAMN05421644_1575</name>
</gene>
<reference evidence="11" key="1">
    <citation type="submission" date="2016-10" db="EMBL/GenBank/DDBJ databases">
        <authorList>
            <person name="Varghese N."/>
            <person name="Submissions S."/>
        </authorList>
    </citation>
    <scope>NUCLEOTIDE SEQUENCE [LARGE SCALE GENOMIC DNA]</scope>
    <source>
        <strain evidence="11">DSM 173</strain>
    </source>
</reference>
<dbReference type="Gene3D" id="1.20.120.330">
    <property type="entry name" value="Nucleotidyltransferases domain 2"/>
    <property type="match status" value="2"/>
</dbReference>
<evidence type="ECO:0000256" key="1">
    <source>
        <dbReference type="ARBA" id="ARBA00022679"/>
    </source>
</evidence>
<dbReference type="EC" id="2.7.7.89" evidence="7"/>
<feature type="region of interest" description="Adenylyl removase" evidence="7">
    <location>
        <begin position="1"/>
        <end position="447"/>
    </location>
</feature>
<organism evidence="10 11">
    <name type="scientific">Allochromatium warmingii</name>
    <name type="common">Chromatium warmingii</name>
    <dbReference type="NCBI Taxonomy" id="61595"/>
    <lineage>
        <taxon>Bacteria</taxon>
        <taxon>Pseudomonadati</taxon>
        <taxon>Pseudomonadota</taxon>
        <taxon>Gammaproteobacteria</taxon>
        <taxon>Chromatiales</taxon>
        <taxon>Chromatiaceae</taxon>
        <taxon>Allochromatium</taxon>
    </lineage>
</organism>
<dbReference type="HAMAP" id="MF_00802">
    <property type="entry name" value="GlnE"/>
    <property type="match status" value="1"/>
</dbReference>
<dbReference type="GO" id="GO:0016874">
    <property type="term" value="F:ligase activity"/>
    <property type="evidence" value="ECO:0007669"/>
    <property type="project" value="UniProtKB-KW"/>
</dbReference>
<feature type="region of interest" description="Adenylyl transferase" evidence="7">
    <location>
        <begin position="458"/>
        <end position="950"/>
    </location>
</feature>
<name>A0A1H3JEN9_ALLWA</name>
<dbReference type="NCBIfam" id="NF008292">
    <property type="entry name" value="PRK11072.1"/>
    <property type="match status" value="1"/>
</dbReference>
<comment type="catalytic activity">
    <reaction evidence="7">
        <text>[glutamine synthetase]-L-tyrosine + ATP = [glutamine synthetase]-O(4)-(5'-adenylyl)-L-tyrosine + diphosphate</text>
        <dbReference type="Rhea" id="RHEA:18589"/>
        <dbReference type="Rhea" id="RHEA-COMP:10660"/>
        <dbReference type="Rhea" id="RHEA-COMP:10661"/>
        <dbReference type="ChEBI" id="CHEBI:30616"/>
        <dbReference type="ChEBI" id="CHEBI:33019"/>
        <dbReference type="ChEBI" id="CHEBI:46858"/>
        <dbReference type="ChEBI" id="CHEBI:83624"/>
        <dbReference type="EC" id="2.7.7.42"/>
    </reaction>
</comment>
<dbReference type="InterPro" id="IPR023057">
    <property type="entry name" value="GlnE"/>
</dbReference>
<dbReference type="InterPro" id="IPR043519">
    <property type="entry name" value="NT_sf"/>
</dbReference>
<dbReference type="OrthoDB" id="9759366at2"/>
<dbReference type="GO" id="GO:0008882">
    <property type="term" value="F:[glutamate-ammonia-ligase] adenylyltransferase activity"/>
    <property type="evidence" value="ECO:0007669"/>
    <property type="project" value="UniProtKB-UniRule"/>
</dbReference>
<dbReference type="CDD" id="cd05401">
    <property type="entry name" value="NT_GlnE_GlnD_like"/>
    <property type="match status" value="2"/>
</dbReference>
<feature type="domain" description="Glutamate-ammonia ligase adenylyltransferase repeated" evidence="8">
    <location>
        <begin position="558"/>
        <end position="810"/>
    </location>
</feature>
<dbReference type="Pfam" id="PF03710">
    <property type="entry name" value="GlnE"/>
    <property type="match status" value="2"/>
</dbReference>
<dbReference type="AlphaFoldDB" id="A0A1H3JEN9"/>
<dbReference type="InterPro" id="IPR013546">
    <property type="entry name" value="PII_UdlTrfase/GS_AdlTrfase"/>
</dbReference>
<evidence type="ECO:0000313" key="11">
    <source>
        <dbReference type="Proteomes" id="UP000198672"/>
    </source>
</evidence>
<dbReference type="GO" id="GO:0005524">
    <property type="term" value="F:ATP binding"/>
    <property type="evidence" value="ECO:0007669"/>
    <property type="project" value="UniProtKB-UniRule"/>
</dbReference>
<sequence length="950" mass="106857">MSTPPLDALTDSHWHDWLTWAETQGLSPPADPAFATMRQRVWEASEYVAITAARHPAEFAELLASGDLAHTYAPGDLAQRLAARLADVTDEATLHTALRRFRRREMLRIIWRDLAHLAPLDETLEDLSELADVCIRGALDQLYPWACAEFGTPHDTSGRPLQLLVLAMGKLGARELNLSSDIDLILAYAQPGTLDGGRRALTYEQFFVRLGQRLVQALANQTVDGFVFRVDTRLRPFGEVGPLAMSFQAMEDYYQSQAREWERYAMIKARPVAGDPDDIDQLMTMLRPFVYRRYLDFGAFESLRELKRLIAKELYRRGMDANIKLGPGGIREIEFIGQAFQLVRGGRDPALQVRPIRAVLALLAQRDLMPAEAVAQLDAAYVFLRLVENRLQAYRDQQTHRLPDDGPGQLRLARAMGYADWAAFAVDLDAHRRRVQEQFDAVFALPTTETEVEDAPLSAVWQGDRDPAHELDLLARAGFTDSEQVRTRVQQFRDACVRKGLSTRGHERLSLIMPHVLCVAAGCAHPDLALERVLRVMEAIVRRSAYLAMLAEHPLILTHLIQLSSLSPWFADQIGRHPLLLDELLDPRRLYAPLRRESLEAELDALLVPVTADDLEQQMERLHQFAQGNQLRVAAADLTATISLMVVSDYLTEIAEVAVRRVFALSHAHLMARHGQPTDSSGADSGFLVLGYGKLGGIELGYGSDLDLVFLHGSDTVTAMTDGAKAISNEQFYARLGQRMIHMMTTRTPSGQLYEVDMRLRPDGAKGLLVRSLKSFAHYQADNAWTWEHQALVRARPVAGDPQLAAQFAEIRRAILCCERDPAHLKREVREMRHKMRTTLDQSSAERFDLKQGAGGIADIEFMVQYAVLRWAAQHPVLTDWTDNVRLLDTLARLDLLPGQCAQDLTDAYKSLRAAYHRSALRAQPKSVAAAELRPERERVRALWQELMDD</sequence>
<keyword evidence="4 7" id="KW-0067">ATP-binding</keyword>
<dbReference type="EMBL" id="FNOW01000057">
    <property type="protein sequence ID" value="SDY38381.1"/>
    <property type="molecule type" value="Genomic_DNA"/>
</dbReference>
<dbReference type="PANTHER" id="PTHR30621">
    <property type="entry name" value="GLUTAMINE SYNTHETASE ADENYLYLTRANSFERASE"/>
    <property type="match status" value="1"/>
</dbReference>
<keyword evidence="2 7" id="KW-0548">Nucleotidyltransferase</keyword>
<feature type="domain" description="Glutamate-ammonia ligase adenylyltransferase repeated" evidence="8">
    <location>
        <begin position="40"/>
        <end position="277"/>
    </location>
</feature>
<protein>
    <recommendedName>
        <fullName evidence="7">Bifunctional glutamine synthetase adenylyltransferase/adenylyl-removing enzyme</fullName>
    </recommendedName>
    <alternativeName>
        <fullName evidence="7">ATP:glutamine synthetase adenylyltransferase</fullName>
    </alternativeName>
    <alternativeName>
        <fullName evidence="7">ATase</fullName>
    </alternativeName>
    <domain>
        <recommendedName>
            <fullName evidence="7">Glutamine synthetase adenylyl-L-tyrosine phosphorylase</fullName>
            <ecNumber evidence="7">2.7.7.89</ecNumber>
        </recommendedName>
        <alternativeName>
            <fullName evidence="7">Adenylyl removase</fullName>
            <shortName evidence="7">AR</shortName>
            <shortName evidence="7">AT-N</shortName>
        </alternativeName>
    </domain>
    <domain>
        <recommendedName>
            <fullName evidence="7">Glutamine synthetase adenylyl transferase</fullName>
            <ecNumber evidence="7">2.7.7.42</ecNumber>
        </recommendedName>
        <alternativeName>
            <fullName evidence="7">Adenylyl transferase</fullName>
            <shortName evidence="7">AT</shortName>
            <shortName evidence="7">AT-C</shortName>
        </alternativeName>
    </domain>
</protein>
<keyword evidence="10" id="KW-0436">Ligase</keyword>
<evidence type="ECO:0000259" key="9">
    <source>
        <dbReference type="Pfam" id="PF08335"/>
    </source>
</evidence>
<dbReference type="STRING" id="61595.SAMN05421644_1575"/>
<evidence type="ECO:0000256" key="7">
    <source>
        <dbReference type="HAMAP-Rule" id="MF_00802"/>
    </source>
</evidence>
<keyword evidence="1 7" id="KW-0808">Transferase</keyword>
<dbReference type="SUPFAM" id="SSF81301">
    <property type="entry name" value="Nucleotidyltransferase"/>
    <property type="match status" value="2"/>
</dbReference>
<proteinExistence type="inferred from homology"/>
<evidence type="ECO:0000256" key="3">
    <source>
        <dbReference type="ARBA" id="ARBA00022741"/>
    </source>
</evidence>
<accession>A0A1H3JEN9</accession>
<dbReference type="GO" id="GO:0000287">
    <property type="term" value="F:magnesium ion binding"/>
    <property type="evidence" value="ECO:0007669"/>
    <property type="project" value="UniProtKB-UniRule"/>
</dbReference>
<evidence type="ECO:0000256" key="5">
    <source>
        <dbReference type="ARBA" id="ARBA00022842"/>
    </source>
</evidence>
<keyword evidence="5 7" id="KW-0460">Magnesium</keyword>
<evidence type="ECO:0000313" key="10">
    <source>
        <dbReference type="EMBL" id="SDY38381.1"/>
    </source>
</evidence>
<dbReference type="Pfam" id="PF08335">
    <property type="entry name" value="GlnD_UR_UTase"/>
    <property type="match status" value="2"/>
</dbReference>
<dbReference type="Gene3D" id="3.30.460.10">
    <property type="entry name" value="Beta Polymerase, domain 2"/>
    <property type="match status" value="2"/>
</dbReference>
<comment type="similarity">
    <text evidence="7">Belongs to the GlnE family.</text>
</comment>
<evidence type="ECO:0000259" key="8">
    <source>
        <dbReference type="Pfam" id="PF03710"/>
    </source>
</evidence>
<dbReference type="FunFam" id="1.20.120.330:FF:000005">
    <property type="entry name" value="Bifunctional glutamine synthetase adenylyltransferase/adenylyl-removing enzyme"/>
    <property type="match status" value="1"/>
</dbReference>
<dbReference type="PANTHER" id="PTHR30621:SF0">
    <property type="entry name" value="BIFUNCTIONAL GLUTAMINE SYNTHETASE ADENYLYLTRANSFERASE_ADENYLYL-REMOVING ENZYME"/>
    <property type="match status" value="1"/>
</dbReference>
<dbReference type="GO" id="GO:0005829">
    <property type="term" value="C:cytosol"/>
    <property type="evidence" value="ECO:0007669"/>
    <property type="project" value="TreeGrafter"/>
</dbReference>
<comment type="function">
    <text evidence="7">Involved in the regulation of glutamine synthetase GlnA, a key enzyme in the process to assimilate ammonia. When cellular nitrogen levels are high, the C-terminal adenylyl transferase (AT) inactivates GlnA by covalent transfer of an adenylyl group from ATP to specific tyrosine residue of GlnA, thus reducing its activity. Conversely, when nitrogen levels are low, the N-terminal adenylyl removase (AR) activates GlnA by removing the adenylyl group by phosphorolysis, increasing its activity. The regulatory region of GlnE binds the signal transduction protein PII (GlnB) which indicates the nitrogen status of the cell.</text>
</comment>
<feature type="domain" description="PII-uridylyltransferase/Glutamine-synthetase adenylyltransferase" evidence="9">
    <location>
        <begin position="305"/>
        <end position="443"/>
    </location>
</feature>
<comment type="cofactor">
    <cofactor evidence="7">
        <name>Mg(2+)</name>
        <dbReference type="ChEBI" id="CHEBI:18420"/>
    </cofactor>
</comment>
<dbReference type="SUPFAM" id="SSF81593">
    <property type="entry name" value="Nucleotidyltransferase substrate binding subunit/domain"/>
    <property type="match status" value="2"/>
</dbReference>
<feature type="domain" description="PII-uridylyltransferase/Glutamine-synthetase adenylyltransferase" evidence="9">
    <location>
        <begin position="825"/>
        <end position="918"/>
    </location>
</feature>